<evidence type="ECO:0000256" key="14">
    <source>
        <dbReference type="SAM" id="MobiDB-lite"/>
    </source>
</evidence>
<gene>
    <name evidence="16" type="ORF">TSOC_014363</name>
</gene>
<feature type="transmembrane region" description="Helical" evidence="15">
    <location>
        <begin position="178"/>
        <end position="197"/>
    </location>
</feature>
<organism evidence="16 17">
    <name type="scientific">Tetrabaena socialis</name>
    <dbReference type="NCBI Taxonomy" id="47790"/>
    <lineage>
        <taxon>Eukaryota</taxon>
        <taxon>Viridiplantae</taxon>
        <taxon>Chlorophyta</taxon>
        <taxon>core chlorophytes</taxon>
        <taxon>Chlorophyceae</taxon>
        <taxon>CS clade</taxon>
        <taxon>Chlamydomonadales</taxon>
        <taxon>Tetrabaenaceae</taxon>
        <taxon>Tetrabaena</taxon>
    </lineage>
</organism>
<keyword evidence="6" id="KW-0328">Glycosyltransferase</keyword>
<evidence type="ECO:0000256" key="13">
    <source>
        <dbReference type="ARBA" id="ARBA00048064"/>
    </source>
</evidence>
<protein>
    <recommendedName>
        <fullName evidence="5">Dol-P-Glc:Glc(2)Man(9)GlcNAc(2)-PP-Dol alpha-1,2-glucosyltransferase</fullName>
        <ecNumber evidence="4">2.4.1.256</ecNumber>
    </recommendedName>
</protein>
<feature type="transmembrane region" description="Helical" evidence="15">
    <location>
        <begin position="209"/>
        <end position="230"/>
    </location>
</feature>
<evidence type="ECO:0000256" key="8">
    <source>
        <dbReference type="ARBA" id="ARBA00022692"/>
    </source>
</evidence>
<keyword evidence="8 15" id="KW-0812">Transmembrane</keyword>
<dbReference type="GO" id="GO:0005789">
    <property type="term" value="C:endoplasmic reticulum membrane"/>
    <property type="evidence" value="ECO:0007669"/>
    <property type="project" value="UniProtKB-SubCell"/>
</dbReference>
<evidence type="ECO:0000256" key="5">
    <source>
        <dbReference type="ARBA" id="ARBA00018512"/>
    </source>
</evidence>
<evidence type="ECO:0000256" key="11">
    <source>
        <dbReference type="ARBA" id="ARBA00023136"/>
    </source>
</evidence>
<dbReference type="Proteomes" id="UP000236333">
    <property type="component" value="Unassembled WGS sequence"/>
</dbReference>
<keyword evidence="9" id="KW-0256">Endoplasmic reticulum</keyword>
<proteinExistence type="inferred from homology"/>
<dbReference type="OrthoDB" id="4769at2759"/>
<dbReference type="InterPro" id="IPR016900">
    <property type="entry name" value="Alg10"/>
</dbReference>
<dbReference type="GO" id="GO:0106073">
    <property type="term" value="F:dolichyl pyrophosphate Glc2Man9GlcNAc2 alpha-1,2-glucosyltransferase activity"/>
    <property type="evidence" value="ECO:0007669"/>
    <property type="project" value="UniProtKB-EC"/>
</dbReference>
<dbReference type="PANTHER" id="PTHR12989">
    <property type="entry name" value="ALPHA-1,2-GLUCOSYLTRANSFERASE ALG10"/>
    <property type="match status" value="1"/>
</dbReference>
<feature type="region of interest" description="Disordered" evidence="14">
    <location>
        <begin position="51"/>
        <end position="89"/>
    </location>
</feature>
<feature type="transmembrane region" description="Helical" evidence="15">
    <location>
        <begin position="143"/>
        <end position="166"/>
    </location>
</feature>
<name>A0A2J7ZHV8_9CHLO</name>
<evidence type="ECO:0000256" key="6">
    <source>
        <dbReference type="ARBA" id="ARBA00022676"/>
    </source>
</evidence>
<dbReference type="AlphaFoldDB" id="A0A2J7ZHV8"/>
<comment type="catalytic activity">
    <reaction evidence="13">
        <text>an alpha-D-Glc-(1-&gt;3)-alpha-D-Glc-(1-&gt;3)-alpha-D-Man-(1-&gt;2)-alpha-D-Man-(1-&gt;2)-alpha-D-Man-(1-&gt;3)-[alpha-D-Man-(1-&gt;2)-alpha-D-Man-(1-&gt;3)-[alpha-D-Man-(1-&gt;2)-alpha-D-Man-(1-&gt;6)]-alpha-D-Man-(1-&gt;6)]-beta-D-Man-(1-&gt;4)-beta-D-GlcNAc-(1-&gt;4)-alpha-D-GlcNAc-diphospho-di-trans,poly-cis-dolichol + a di-trans,poly-cis-dolichyl beta-D-glucosyl phosphate = a alpha-D-Glc-(1-&gt;2)-alpha-D-Glc-(1-&gt;3)-alpha-D-Glc-(1-&gt;3)-alpha-D-Man-(1-&gt;2)-alpha-D-Man-(1-&gt;2)-alpha-D-Man-(1-&gt;3)-[alpha-D-Man-(1-&gt;2)-alpha-D-Man-(1-&gt;3)-[alpha-D-Man-(1-&gt;2)-alpha-D-Man-(1-&gt;6)]-alpha-D-Man-(1-&gt;6)]-beta-D-Man-(1-&gt;4)-beta-D-GlcNAc-(1-&gt;4)-alpha-D-GlcNAc-diphospho-di-trans,poly-cis-dolichol + a di-trans,poly-cis-dolichyl phosphate + H(+)</text>
        <dbReference type="Rhea" id="RHEA:29543"/>
        <dbReference type="Rhea" id="RHEA-COMP:19498"/>
        <dbReference type="Rhea" id="RHEA-COMP:19502"/>
        <dbReference type="Rhea" id="RHEA-COMP:19512"/>
        <dbReference type="Rhea" id="RHEA-COMP:19522"/>
        <dbReference type="ChEBI" id="CHEBI:15378"/>
        <dbReference type="ChEBI" id="CHEBI:57525"/>
        <dbReference type="ChEBI" id="CHEBI:57683"/>
        <dbReference type="ChEBI" id="CHEBI:132522"/>
        <dbReference type="ChEBI" id="CHEBI:132523"/>
        <dbReference type="EC" id="2.4.1.256"/>
    </reaction>
    <physiologicalReaction direction="left-to-right" evidence="13">
        <dbReference type="Rhea" id="RHEA:29544"/>
    </physiologicalReaction>
</comment>
<evidence type="ECO:0000256" key="2">
    <source>
        <dbReference type="ARBA" id="ARBA00004922"/>
    </source>
</evidence>
<evidence type="ECO:0000256" key="1">
    <source>
        <dbReference type="ARBA" id="ARBA00004477"/>
    </source>
</evidence>
<evidence type="ECO:0000313" key="17">
    <source>
        <dbReference type="Proteomes" id="UP000236333"/>
    </source>
</evidence>
<keyword evidence="17" id="KW-1185">Reference proteome</keyword>
<dbReference type="Pfam" id="PF04922">
    <property type="entry name" value="DIE2_ALG10"/>
    <property type="match status" value="1"/>
</dbReference>
<comment type="caution">
    <text evidence="16">The sequence shown here is derived from an EMBL/GenBank/DDBJ whole genome shotgun (WGS) entry which is preliminary data.</text>
</comment>
<keyword evidence="7 16" id="KW-0808">Transferase</keyword>
<reference evidence="16 17" key="1">
    <citation type="journal article" date="2017" name="Mol. Biol. Evol.">
        <title>The 4-celled Tetrabaena socialis nuclear genome reveals the essential components for genetic control of cell number at the origin of multicellularity in the volvocine lineage.</title>
        <authorList>
            <person name="Featherston J."/>
            <person name="Arakaki Y."/>
            <person name="Hanschen E.R."/>
            <person name="Ferris P.J."/>
            <person name="Michod R.E."/>
            <person name="Olson B.J.S.C."/>
            <person name="Nozaki H."/>
            <person name="Durand P.M."/>
        </authorList>
    </citation>
    <scope>NUCLEOTIDE SEQUENCE [LARGE SCALE GENOMIC DNA]</scope>
    <source>
        <strain evidence="16 17">NIES-571</strain>
    </source>
</reference>
<evidence type="ECO:0000256" key="12">
    <source>
        <dbReference type="ARBA" id="ARBA00044727"/>
    </source>
</evidence>
<evidence type="ECO:0000256" key="4">
    <source>
        <dbReference type="ARBA" id="ARBA00011967"/>
    </source>
</evidence>
<evidence type="ECO:0000256" key="7">
    <source>
        <dbReference type="ARBA" id="ARBA00022679"/>
    </source>
</evidence>
<dbReference type="EC" id="2.4.1.256" evidence="4"/>
<keyword evidence="11 15" id="KW-0472">Membrane</keyword>
<dbReference type="PANTHER" id="PTHR12989:SF10">
    <property type="entry name" value="DOL-P-GLC:GLC(2)MAN(9)GLCNAC(2)-PP-DOL ALPHA-1,2-GLUCOSYLTRANSFERASE-RELATED"/>
    <property type="match status" value="1"/>
</dbReference>
<comment type="function">
    <text evidence="12">Dol-P-Glc:Glc(2)Man(9)GlcNAc(2)-PP-Dol alpha-1,2-glucosyltransferase that operates in the biosynthetic pathway of dolichol-linked oligosaccharides, the glycan precursors employed in protein asparagine (N)-glycosylation. The assembly of dolichol-linked oligosaccharides begins on the cytosolic side of the endoplasmic reticulum membrane and finishes in its lumen. The sequential addition of sugars to dolichol pyrophosphate produces dolichol-linked oligosaccharides containing fourteen sugars, including two GlcNAcs, nine mannoses and three glucoses. Once assembled, the oligosaccharide is transferred from the lipid to nascent proteins by oligosaccharyltransferases. In the lumen of the endoplasmic reticulum, adds the third and last glucose residue from dolichyl phosphate glucose (Dol-P-Glc) onto the lipid-linked oligosaccharide intermediate Glc(2)Man(9)GlcNAc(2)-PP-Dol to produce Glc(3)Man(9)GlcNAc(2)-PP-Dol.</text>
</comment>
<evidence type="ECO:0000313" key="16">
    <source>
        <dbReference type="EMBL" id="PNG99847.1"/>
    </source>
</evidence>
<keyword evidence="10 15" id="KW-1133">Transmembrane helix</keyword>
<evidence type="ECO:0000256" key="10">
    <source>
        <dbReference type="ARBA" id="ARBA00022989"/>
    </source>
</evidence>
<comment type="similarity">
    <text evidence="3">Belongs to the ALG10 glucosyltransferase family.</text>
</comment>
<accession>A0A2J7ZHV8</accession>
<sequence>MRVCPVRMPAARRSYFTAALAGAAAVLCRQTNAVWAAFVLGESVLAELGANGEAPPEDSDCDSCSDCSDTGTGPGSESETDGPAAAPALAEAPEARSAVAAGGGAAGGLAAPPAAAAPASLVEELQLVLERAWLLRWRLLRRLWPLLLPPAGFLAFLAANGGSVVLGDKEAHMPVRHGAQLLYFGGWAAAVLAPQLAREAGALRAAAARAPLAAAAVGAAAVAAAVGVAARSTLVHPYVLADNRWGQEGGG</sequence>
<evidence type="ECO:0000256" key="3">
    <source>
        <dbReference type="ARBA" id="ARBA00010600"/>
    </source>
</evidence>
<evidence type="ECO:0000256" key="15">
    <source>
        <dbReference type="SAM" id="Phobius"/>
    </source>
</evidence>
<comment type="pathway">
    <text evidence="2">Protein modification; protein glycosylation.</text>
</comment>
<comment type="subcellular location">
    <subcellularLocation>
        <location evidence="1">Endoplasmic reticulum membrane</location>
        <topology evidence="1">Multi-pass membrane protein</topology>
    </subcellularLocation>
</comment>
<dbReference type="EMBL" id="PGGS01002049">
    <property type="protein sequence ID" value="PNG99847.1"/>
    <property type="molecule type" value="Genomic_DNA"/>
</dbReference>
<evidence type="ECO:0000256" key="9">
    <source>
        <dbReference type="ARBA" id="ARBA00022824"/>
    </source>
</evidence>
<dbReference type="GO" id="GO:0006488">
    <property type="term" value="P:dolichol-linked oligosaccharide biosynthetic process"/>
    <property type="evidence" value="ECO:0007669"/>
    <property type="project" value="InterPro"/>
</dbReference>